<dbReference type="Proteomes" id="UP000183039">
    <property type="component" value="Unassembled WGS sequence"/>
</dbReference>
<proteinExistence type="predicted"/>
<sequence length="48" mass="5565">MIRVYKENKLGSIQEITYSIKNNEKLKSLALIEFAEAYRSGNLLAFKK</sequence>
<reference evidence="1 2" key="1">
    <citation type="submission" date="2014-12" db="EMBL/GenBank/DDBJ databases">
        <title>Draft genome sequences of 29 type strains of Enterococci.</title>
        <authorList>
            <person name="Zhong Z."/>
            <person name="Sun Z."/>
            <person name="Liu W."/>
            <person name="Zhang W."/>
            <person name="Zhang H."/>
        </authorList>
    </citation>
    <scope>NUCLEOTIDE SEQUENCE [LARGE SCALE GENOMIC DNA]</scope>
    <source>
        <strain evidence="1 2">DSM 22801</strain>
    </source>
</reference>
<protein>
    <submittedName>
        <fullName evidence="1">Uncharacterized protein</fullName>
    </submittedName>
</protein>
<evidence type="ECO:0000313" key="2">
    <source>
        <dbReference type="Proteomes" id="UP000183039"/>
    </source>
</evidence>
<evidence type="ECO:0000313" key="1">
    <source>
        <dbReference type="EMBL" id="OJG91679.1"/>
    </source>
</evidence>
<organism evidence="1 2">
    <name type="scientific">Enterococcus silesiacus</name>
    <dbReference type="NCBI Taxonomy" id="332949"/>
    <lineage>
        <taxon>Bacteria</taxon>
        <taxon>Bacillati</taxon>
        <taxon>Bacillota</taxon>
        <taxon>Bacilli</taxon>
        <taxon>Lactobacillales</taxon>
        <taxon>Enterococcaceae</taxon>
        <taxon>Enterococcus</taxon>
    </lineage>
</organism>
<gene>
    <name evidence="1" type="ORF">RV15_GL000346</name>
</gene>
<name>A0AA91GIJ6_9ENTE</name>
<dbReference type="AlphaFoldDB" id="A0AA91GIJ6"/>
<comment type="caution">
    <text evidence="1">The sequence shown here is derived from an EMBL/GenBank/DDBJ whole genome shotgun (WGS) entry which is preliminary data.</text>
</comment>
<accession>A0AA91GIJ6</accession>
<dbReference type="EMBL" id="JXLC01000011">
    <property type="protein sequence ID" value="OJG91679.1"/>
    <property type="molecule type" value="Genomic_DNA"/>
</dbReference>